<protein>
    <submittedName>
        <fullName evidence="8">WD40 repeat-like protein</fullName>
    </submittedName>
</protein>
<sequence length="610" mass="66767">MAKHPRKKQRLGKSLKDVPEAIRPLGSAVAVLDSTGKDDEERRLESMLFGTTEESFDYATDKILVISGDELDGGLPEGNKELENMLDTDLFFVDDATVPHATTHGLSADLDSAQSDFEHDSDSERDDEDAQAAPRETDEDVRMGSPRPEGDVSQKPEPSGSGLTSRKPPAWADPDDADLQVSLATNNRLRKLRDAVSEDTVGGREYERRLRRQFEKINPTPEWASKARKQLRSSKAKRRRSSVSSASEADEDALPELLSETKGILTVSAKTKIIPQGTLSIERLRDANLSARSEGEIKAVQFHPSPQVPVMLTASADRRLRLFNIDGHTNPHLQTVHIPDLPVTTAQFHPGGTSVLLTGPRPFYYSYDLQTGTAQRSPRGLWGTTFAHANPAGHDGSMEKCSFDSTGSVLAVAGRRGHVHLVDWRAGAGQVVGSVKMNVGVESLWWAGDRLMSLGEDAEVYVWDVGERRCVKRWKDEGGFGSRIMSGDRAGRYVATGSRTGLVNLYGADSPTGDSGRPKLLKTIGNLTTSITSMRFNHDSQLLAIASNTKRDQMRMIHLPSLTAFANWPTSSTPLGHVTSVDFSTGSEYVAIGNNRGRVLLYHLKDFAAQ</sequence>
<dbReference type="InterPro" id="IPR045161">
    <property type="entry name" value="Utp18"/>
</dbReference>
<comment type="subcellular location">
    <subcellularLocation>
        <location evidence="1">Nucleus</location>
        <location evidence="1">Nucleolus</location>
    </subcellularLocation>
</comment>
<feature type="region of interest" description="Disordered" evidence="7">
    <location>
        <begin position="221"/>
        <end position="251"/>
    </location>
</feature>
<feature type="region of interest" description="Disordered" evidence="7">
    <location>
        <begin position="104"/>
        <end position="176"/>
    </location>
</feature>
<evidence type="ECO:0000256" key="4">
    <source>
        <dbReference type="ARBA" id="ARBA00022737"/>
    </source>
</evidence>
<dbReference type="PANTHER" id="PTHR18359">
    <property type="entry name" value="WD-REPEAT PROTEIN-RELATED"/>
    <property type="match status" value="1"/>
</dbReference>
<comment type="similarity">
    <text evidence="6">Belongs to the WD repeat UTP18 family.</text>
</comment>
<dbReference type="Gene3D" id="2.130.10.10">
    <property type="entry name" value="YVTN repeat-like/Quinoprotein amine dehydrogenase"/>
    <property type="match status" value="1"/>
</dbReference>
<dbReference type="AlphaFoldDB" id="A0A8E2DQX2"/>
<dbReference type="GO" id="GO:0034388">
    <property type="term" value="C:Pwp2p-containing subcomplex of 90S preribosome"/>
    <property type="evidence" value="ECO:0007669"/>
    <property type="project" value="TreeGrafter"/>
</dbReference>
<evidence type="ECO:0000256" key="7">
    <source>
        <dbReference type="SAM" id="MobiDB-lite"/>
    </source>
</evidence>
<dbReference type="SUPFAM" id="SSF50978">
    <property type="entry name" value="WD40 repeat-like"/>
    <property type="match status" value="1"/>
</dbReference>
<dbReference type="PANTHER" id="PTHR18359:SF0">
    <property type="entry name" value="U3 SMALL NUCLEOLAR RNA-ASSOCIATED PROTEIN 18 HOMOLOG"/>
    <property type="match status" value="1"/>
</dbReference>
<evidence type="ECO:0000256" key="6">
    <source>
        <dbReference type="ARBA" id="ARBA00025767"/>
    </source>
</evidence>
<evidence type="ECO:0000256" key="3">
    <source>
        <dbReference type="ARBA" id="ARBA00022574"/>
    </source>
</evidence>
<evidence type="ECO:0000256" key="5">
    <source>
        <dbReference type="ARBA" id="ARBA00023242"/>
    </source>
</evidence>
<evidence type="ECO:0000313" key="8">
    <source>
        <dbReference type="EMBL" id="OCH94168.1"/>
    </source>
</evidence>
<evidence type="ECO:0000313" key="9">
    <source>
        <dbReference type="Proteomes" id="UP000250043"/>
    </source>
</evidence>
<dbReference type="EMBL" id="KV722346">
    <property type="protein sequence ID" value="OCH94168.1"/>
    <property type="molecule type" value="Genomic_DNA"/>
</dbReference>
<dbReference type="InterPro" id="IPR001680">
    <property type="entry name" value="WD40_rpt"/>
</dbReference>
<dbReference type="InterPro" id="IPR036322">
    <property type="entry name" value="WD40_repeat_dom_sf"/>
</dbReference>
<dbReference type="GO" id="GO:0006364">
    <property type="term" value="P:rRNA processing"/>
    <property type="evidence" value="ECO:0007669"/>
    <property type="project" value="UniProtKB-KW"/>
</dbReference>
<gene>
    <name evidence="8" type="ORF">OBBRIDRAFT_789509</name>
</gene>
<dbReference type="SMART" id="SM00320">
    <property type="entry name" value="WD40"/>
    <property type="match status" value="6"/>
</dbReference>
<reference evidence="8 9" key="1">
    <citation type="submission" date="2016-07" db="EMBL/GenBank/DDBJ databases">
        <title>Draft genome of the white-rot fungus Obba rivulosa 3A-2.</title>
        <authorList>
            <consortium name="DOE Joint Genome Institute"/>
            <person name="Miettinen O."/>
            <person name="Riley R."/>
            <person name="Acob R."/>
            <person name="Barry K."/>
            <person name="Cullen D."/>
            <person name="De Vries R."/>
            <person name="Hainaut M."/>
            <person name="Hatakka A."/>
            <person name="Henrissat B."/>
            <person name="Hilden K."/>
            <person name="Kuo R."/>
            <person name="Labutti K."/>
            <person name="Lipzen A."/>
            <person name="Makela M.R."/>
            <person name="Sandor L."/>
            <person name="Spatafora J.W."/>
            <person name="Grigoriev I.V."/>
            <person name="Hibbett D.S."/>
        </authorList>
    </citation>
    <scope>NUCLEOTIDE SEQUENCE [LARGE SCALE GENOMIC DNA]</scope>
    <source>
        <strain evidence="8 9">3A-2</strain>
    </source>
</reference>
<evidence type="ECO:0000256" key="2">
    <source>
        <dbReference type="ARBA" id="ARBA00022552"/>
    </source>
</evidence>
<proteinExistence type="inferred from homology"/>
<keyword evidence="2" id="KW-0698">rRNA processing</keyword>
<dbReference type="OrthoDB" id="1935146at2759"/>
<feature type="compositionally biased region" description="Basic residues" evidence="7">
    <location>
        <begin position="226"/>
        <end position="241"/>
    </location>
</feature>
<dbReference type="InterPro" id="IPR015943">
    <property type="entry name" value="WD40/YVTN_repeat-like_dom_sf"/>
</dbReference>
<organism evidence="8 9">
    <name type="scientific">Obba rivulosa</name>
    <dbReference type="NCBI Taxonomy" id="1052685"/>
    <lineage>
        <taxon>Eukaryota</taxon>
        <taxon>Fungi</taxon>
        <taxon>Dikarya</taxon>
        <taxon>Basidiomycota</taxon>
        <taxon>Agaricomycotina</taxon>
        <taxon>Agaricomycetes</taxon>
        <taxon>Polyporales</taxon>
        <taxon>Gelatoporiaceae</taxon>
        <taxon>Obba</taxon>
    </lineage>
</organism>
<name>A0A8E2DQX2_9APHY</name>
<dbReference type="Proteomes" id="UP000250043">
    <property type="component" value="Unassembled WGS sequence"/>
</dbReference>
<evidence type="ECO:0000256" key="1">
    <source>
        <dbReference type="ARBA" id="ARBA00004604"/>
    </source>
</evidence>
<keyword evidence="5" id="KW-0539">Nucleus</keyword>
<keyword evidence="3" id="KW-0853">WD repeat</keyword>
<accession>A0A8E2DQX2</accession>
<keyword evidence="4" id="KW-0677">Repeat</keyword>
<keyword evidence="9" id="KW-1185">Reference proteome</keyword>
<dbReference type="GO" id="GO:0032040">
    <property type="term" value="C:small-subunit processome"/>
    <property type="evidence" value="ECO:0007669"/>
    <property type="project" value="TreeGrafter"/>
</dbReference>